<evidence type="ECO:0000256" key="1">
    <source>
        <dbReference type="SAM" id="SignalP"/>
    </source>
</evidence>
<protein>
    <submittedName>
        <fullName evidence="2">Uncharacterized protein</fullName>
    </submittedName>
</protein>
<dbReference type="Gene3D" id="2.160.20.10">
    <property type="entry name" value="Single-stranded right-handed beta-helix, Pectin lyase-like"/>
    <property type="match status" value="1"/>
</dbReference>
<proteinExistence type="predicted"/>
<organism evidence="2 3">
    <name type="scientific">Methylobacterium organophilum</name>
    <dbReference type="NCBI Taxonomy" id="410"/>
    <lineage>
        <taxon>Bacteria</taxon>
        <taxon>Pseudomonadati</taxon>
        <taxon>Pseudomonadota</taxon>
        <taxon>Alphaproteobacteria</taxon>
        <taxon>Hyphomicrobiales</taxon>
        <taxon>Methylobacteriaceae</taxon>
        <taxon>Methylobacterium</taxon>
    </lineage>
</organism>
<dbReference type="InterPro" id="IPR012334">
    <property type="entry name" value="Pectin_lyas_fold"/>
</dbReference>
<sequence length="677" mass="69763">MSRLRISVLLGVLLAAGPALSQDRPLSPGTLKSDGTISFGSGLPSLGKRQAGKTILTPDVLQITGPGSTGDASLMSVAPNTTAPVGTLAKTISGLAPLAGPVFTGTLGAQVLSLTGSGSTGDVSLMSARAPGASGSRTQSDWLGATHFNVPSVSALKAWPTAPLVNGAAVRTSGYYEAGDGGGATYTWASTSTSADDGCTAIAPSGASGPGRWIRGPIGGFLDARTCGIKADGITDDTAALNTSIATCQGRGTEGKPVCRVALPSGQILHRPITLSRGIDLDADPRGTTLLAAAGTTAPGVTIACAHDGFDYYASGGAPPCQIRLGNLILKHPDKNDAAGRNVAHGLAIQSPASNPVYTVVKLDNLEIFSPPGDGLNASGWWNGFAVINKLYVNGAYRDNVSVTGAYDWRMYAVDLIYAGRDNILFNSSGGFNVYGLKAYAGVRRGVVIYDQAGAPGVNYIYGLSADNNGEHNIWYDSQDPYSAWGIYGGNTDRAGSFLNKPNQFSDIYMAGAANSRLTIGGNFRFNAGYKTASGSGQTSKFAIEFDPNSSATVRVDDTLFGGGNPTTANGWSNVPARTLGKGGPLLFDGGVRTTGADPGVRLDDVQDNTQFGKFSLTGGQFALYDSRQGRNSLVLDTDGRLVTYGMSVQNFPTSPSGLPSGAVYRDTSSNALKFVP</sequence>
<keyword evidence="3" id="KW-1185">Reference proteome</keyword>
<evidence type="ECO:0000313" key="3">
    <source>
        <dbReference type="Proteomes" id="UP001055156"/>
    </source>
</evidence>
<dbReference type="Proteomes" id="UP001055156">
    <property type="component" value="Unassembled WGS sequence"/>
</dbReference>
<name>A0ABQ4TC40_METOR</name>
<evidence type="ECO:0000313" key="2">
    <source>
        <dbReference type="EMBL" id="GJE27936.1"/>
    </source>
</evidence>
<dbReference type="EMBL" id="BPQV01000007">
    <property type="protein sequence ID" value="GJE27936.1"/>
    <property type="molecule type" value="Genomic_DNA"/>
</dbReference>
<dbReference type="SUPFAM" id="SSF51126">
    <property type="entry name" value="Pectin lyase-like"/>
    <property type="match status" value="1"/>
</dbReference>
<dbReference type="InterPro" id="IPR011050">
    <property type="entry name" value="Pectin_lyase_fold/virulence"/>
</dbReference>
<feature type="chain" id="PRO_5046220320" evidence="1">
    <location>
        <begin position="22"/>
        <end position="677"/>
    </location>
</feature>
<gene>
    <name evidence="2" type="ORF">LKMONMHP_2798</name>
</gene>
<reference evidence="2" key="1">
    <citation type="journal article" date="2021" name="Front. Microbiol.">
        <title>Comprehensive Comparative Genomics and Phenotyping of Methylobacterium Species.</title>
        <authorList>
            <person name="Alessa O."/>
            <person name="Ogura Y."/>
            <person name="Fujitani Y."/>
            <person name="Takami H."/>
            <person name="Hayashi T."/>
            <person name="Sahin N."/>
            <person name="Tani A."/>
        </authorList>
    </citation>
    <scope>NUCLEOTIDE SEQUENCE</scope>
    <source>
        <strain evidence="2">NBRC 15689</strain>
    </source>
</reference>
<accession>A0ABQ4TC40</accession>
<reference evidence="2" key="2">
    <citation type="submission" date="2021-08" db="EMBL/GenBank/DDBJ databases">
        <authorList>
            <person name="Tani A."/>
            <person name="Ola A."/>
            <person name="Ogura Y."/>
            <person name="Katsura K."/>
            <person name="Hayashi T."/>
        </authorList>
    </citation>
    <scope>NUCLEOTIDE SEQUENCE</scope>
    <source>
        <strain evidence="2">NBRC 15689</strain>
    </source>
</reference>
<keyword evidence="1" id="KW-0732">Signal</keyword>
<comment type="caution">
    <text evidence="2">The sequence shown here is derived from an EMBL/GenBank/DDBJ whole genome shotgun (WGS) entry which is preliminary data.</text>
</comment>
<feature type="signal peptide" evidence="1">
    <location>
        <begin position="1"/>
        <end position="21"/>
    </location>
</feature>